<dbReference type="GO" id="GO:0140662">
    <property type="term" value="F:ATP-dependent protein folding chaperone"/>
    <property type="evidence" value="ECO:0007669"/>
    <property type="project" value="InterPro"/>
</dbReference>
<dbReference type="InterPro" id="IPR002423">
    <property type="entry name" value="Cpn60/GroEL/TCP-1"/>
</dbReference>
<dbReference type="PANTHER" id="PTHR45633">
    <property type="entry name" value="60 KDA HEAT SHOCK PROTEIN, MITOCHONDRIAL"/>
    <property type="match status" value="1"/>
</dbReference>
<evidence type="ECO:0000313" key="7">
    <source>
        <dbReference type="EMBL" id="PPR96316.1"/>
    </source>
</evidence>
<dbReference type="Gene3D" id="1.10.560.10">
    <property type="entry name" value="GroEL-like equatorial domain"/>
    <property type="match status" value="1"/>
</dbReference>
<proteinExistence type="inferred from homology"/>
<dbReference type="GO" id="GO:0005524">
    <property type="term" value="F:ATP binding"/>
    <property type="evidence" value="ECO:0007669"/>
    <property type="project" value="UniProtKB-KW"/>
</dbReference>
<dbReference type="InterPro" id="IPR017998">
    <property type="entry name" value="Chaperone_TCP-1"/>
</dbReference>
<keyword evidence="5" id="KW-0143">Chaperone</keyword>
<keyword evidence="4" id="KW-0067">ATP-binding</keyword>
<sequence length="247" mass="26570">MDKKLSYSSNRLSSLASISSSSFLSGRNVVLRRSHLPKISTAKELNFNKEGSAIKKLQTGVNKLADLVGVTLEPNGRNLVLESKYGSSKIVNNGVTVAKEVELDNPVVGAKLVRQVAAQTNDLAGDGTTTSMVAASANPVLIIRGIEKTTRALVSELKAISKEVILILICFHVFCILLFEGNIISVLWDIVILTGGTIIRDEVRLSLDKASKEVLGHASKVDYEKEKLDEKIAKLLSGVAVIQVTTS</sequence>
<dbReference type="SUPFAM" id="SSF48592">
    <property type="entry name" value="GroEL equatorial domain-like"/>
    <property type="match status" value="1"/>
</dbReference>
<organism evidence="7 8">
    <name type="scientific">Gossypium barbadense</name>
    <name type="common">Sea Island cotton</name>
    <name type="synonym">Hibiscus barbadensis</name>
    <dbReference type="NCBI Taxonomy" id="3634"/>
    <lineage>
        <taxon>Eukaryota</taxon>
        <taxon>Viridiplantae</taxon>
        <taxon>Streptophyta</taxon>
        <taxon>Embryophyta</taxon>
        <taxon>Tracheophyta</taxon>
        <taxon>Spermatophyta</taxon>
        <taxon>Magnoliopsida</taxon>
        <taxon>eudicotyledons</taxon>
        <taxon>Gunneridae</taxon>
        <taxon>Pentapetalae</taxon>
        <taxon>rosids</taxon>
        <taxon>malvids</taxon>
        <taxon>Malvales</taxon>
        <taxon>Malvaceae</taxon>
        <taxon>Malvoideae</taxon>
        <taxon>Gossypium</taxon>
    </lineage>
</organism>
<keyword evidence="6" id="KW-0812">Transmembrane</keyword>
<protein>
    <submittedName>
        <fullName evidence="7">Uncharacterized protein</fullName>
    </submittedName>
</protein>
<name>A0A2P5WYZ5_GOSBA</name>
<evidence type="ECO:0000256" key="5">
    <source>
        <dbReference type="ARBA" id="ARBA00023186"/>
    </source>
</evidence>
<dbReference type="OrthoDB" id="1000430at2759"/>
<dbReference type="Pfam" id="PF00118">
    <property type="entry name" value="Cpn60_TCP1"/>
    <property type="match status" value="1"/>
</dbReference>
<dbReference type="PRINTS" id="PR00304">
    <property type="entry name" value="TCOMPLEXTCP1"/>
</dbReference>
<evidence type="ECO:0000256" key="2">
    <source>
        <dbReference type="ARBA" id="ARBA00008020"/>
    </source>
</evidence>
<evidence type="ECO:0000256" key="6">
    <source>
        <dbReference type="SAM" id="Phobius"/>
    </source>
</evidence>
<comment type="similarity">
    <text evidence="1">Belongs to the chaperonin (HSP60) family.</text>
</comment>
<reference evidence="7 8" key="1">
    <citation type="submission" date="2015-01" db="EMBL/GenBank/DDBJ databases">
        <title>Genome of allotetraploid Gossypium barbadense reveals genomic plasticity and fiber elongation in cotton evolution.</title>
        <authorList>
            <person name="Chen X."/>
            <person name="Liu X."/>
            <person name="Zhao B."/>
            <person name="Zheng H."/>
            <person name="Hu Y."/>
            <person name="Lu G."/>
            <person name="Yang C."/>
            <person name="Chen J."/>
            <person name="Shan C."/>
            <person name="Zhang L."/>
            <person name="Zhou Y."/>
            <person name="Wang L."/>
            <person name="Guo W."/>
            <person name="Bai Y."/>
            <person name="Ruan J."/>
            <person name="Shangguan X."/>
            <person name="Mao Y."/>
            <person name="Jiang J."/>
            <person name="Zhu Y."/>
            <person name="Lei J."/>
            <person name="Kang H."/>
            <person name="Chen S."/>
            <person name="He X."/>
            <person name="Wang R."/>
            <person name="Wang Y."/>
            <person name="Chen J."/>
            <person name="Wang L."/>
            <person name="Yu S."/>
            <person name="Wang B."/>
            <person name="Wei J."/>
            <person name="Song S."/>
            <person name="Lu X."/>
            <person name="Gao Z."/>
            <person name="Gu W."/>
            <person name="Deng X."/>
            <person name="Ma D."/>
            <person name="Wang S."/>
            <person name="Liang W."/>
            <person name="Fang L."/>
            <person name="Cai C."/>
            <person name="Zhu X."/>
            <person name="Zhou B."/>
            <person name="Zhang Y."/>
            <person name="Chen Z."/>
            <person name="Xu S."/>
            <person name="Zhu R."/>
            <person name="Wang S."/>
            <person name="Zhang T."/>
            <person name="Zhao G."/>
        </authorList>
    </citation>
    <scope>NUCLEOTIDE SEQUENCE [LARGE SCALE GENOMIC DNA]</scope>
    <source>
        <strain evidence="8">cv. Xinhai21</strain>
        <tissue evidence="7">Leaf</tissue>
    </source>
</reference>
<dbReference type="InterPro" id="IPR027413">
    <property type="entry name" value="GROEL-like_equatorial_sf"/>
</dbReference>
<keyword evidence="3" id="KW-0547">Nucleotide-binding</keyword>
<dbReference type="EMBL" id="KZ666078">
    <property type="protein sequence ID" value="PPR96316.1"/>
    <property type="molecule type" value="Genomic_DNA"/>
</dbReference>
<dbReference type="InterPro" id="IPR001844">
    <property type="entry name" value="Cpn60/GroEL"/>
</dbReference>
<feature type="transmembrane region" description="Helical" evidence="6">
    <location>
        <begin position="164"/>
        <end position="188"/>
    </location>
</feature>
<dbReference type="GO" id="GO:0042026">
    <property type="term" value="P:protein refolding"/>
    <property type="evidence" value="ECO:0007669"/>
    <property type="project" value="InterPro"/>
</dbReference>
<evidence type="ECO:0000256" key="3">
    <source>
        <dbReference type="ARBA" id="ARBA00022741"/>
    </source>
</evidence>
<evidence type="ECO:0000313" key="8">
    <source>
        <dbReference type="Proteomes" id="UP000239757"/>
    </source>
</evidence>
<accession>A0A2P5WYZ5</accession>
<keyword evidence="6" id="KW-0472">Membrane</keyword>
<dbReference type="SUPFAM" id="SSF52029">
    <property type="entry name" value="GroEL apical domain-like"/>
    <property type="match status" value="1"/>
</dbReference>
<comment type="similarity">
    <text evidence="2">Belongs to the TCP-1 chaperonin family.</text>
</comment>
<dbReference type="Proteomes" id="UP000239757">
    <property type="component" value="Unassembled WGS sequence"/>
</dbReference>
<keyword evidence="6" id="KW-1133">Transmembrane helix</keyword>
<dbReference type="AlphaFoldDB" id="A0A2P5WYZ5"/>
<evidence type="ECO:0000256" key="4">
    <source>
        <dbReference type="ARBA" id="ARBA00022840"/>
    </source>
</evidence>
<gene>
    <name evidence="7" type="ORF">GOBAR_AA24352</name>
</gene>
<dbReference type="InterPro" id="IPR027409">
    <property type="entry name" value="GroEL-like_apical_dom_sf"/>
</dbReference>
<evidence type="ECO:0000256" key="1">
    <source>
        <dbReference type="ARBA" id="ARBA00006607"/>
    </source>
</evidence>